<dbReference type="EMBL" id="KZ679277">
    <property type="protein sequence ID" value="PTB35312.1"/>
    <property type="molecule type" value="Genomic_DNA"/>
</dbReference>
<dbReference type="InterPro" id="IPR020472">
    <property type="entry name" value="WD40_PAC1"/>
</dbReference>
<dbReference type="PANTHER" id="PTHR19848">
    <property type="entry name" value="WD40 REPEAT PROTEIN"/>
    <property type="match status" value="1"/>
</dbReference>
<feature type="repeat" description="WD" evidence="3">
    <location>
        <begin position="1031"/>
        <end position="1072"/>
    </location>
</feature>
<dbReference type="PROSITE" id="PS50082">
    <property type="entry name" value="WD_REPEATS_2"/>
    <property type="match status" value="10"/>
</dbReference>
<dbReference type="FunFam" id="3.40.50.300:FF:001638">
    <property type="entry name" value="NACHT and WD40 domain protein"/>
    <property type="match status" value="1"/>
</dbReference>
<dbReference type="InterPro" id="IPR000845">
    <property type="entry name" value="Nucleoside_phosphorylase_d"/>
</dbReference>
<protein>
    <recommendedName>
        <fullName evidence="4">NACHT domain-containing protein</fullName>
    </recommendedName>
</protein>
<keyword evidence="6" id="KW-1185">Reference proteome</keyword>
<dbReference type="Proteomes" id="UP000240493">
    <property type="component" value="Unassembled WGS sequence"/>
</dbReference>
<feature type="repeat" description="WD" evidence="3">
    <location>
        <begin position="1407"/>
        <end position="1448"/>
    </location>
</feature>
<dbReference type="InterPro" id="IPR036322">
    <property type="entry name" value="WD40_repeat_dom_sf"/>
</dbReference>
<evidence type="ECO:0000256" key="2">
    <source>
        <dbReference type="ARBA" id="ARBA00022737"/>
    </source>
</evidence>
<dbReference type="GO" id="GO:0009116">
    <property type="term" value="P:nucleoside metabolic process"/>
    <property type="evidence" value="ECO:0007669"/>
    <property type="project" value="InterPro"/>
</dbReference>
<reference evidence="5 6" key="1">
    <citation type="submission" date="2016-07" db="EMBL/GenBank/DDBJ databases">
        <title>Multiple horizontal gene transfer events from other fungi enriched the ability of initially mycotrophic Trichoderma (Ascomycota) to feed on dead plant biomass.</title>
        <authorList>
            <consortium name="DOE Joint Genome Institute"/>
            <person name="Aerts A."/>
            <person name="Atanasova L."/>
            <person name="Chenthamara K."/>
            <person name="Zhang J."/>
            <person name="Grujic M."/>
            <person name="Henrissat B."/>
            <person name="Kuo A."/>
            <person name="Salamov A."/>
            <person name="Lipzen A."/>
            <person name="Labutti K."/>
            <person name="Barry K."/>
            <person name="Miao Y."/>
            <person name="Rahimi M.J."/>
            <person name="Shen Q."/>
            <person name="Grigoriev I.V."/>
            <person name="Kubicek C.P."/>
            <person name="Druzhinina I.S."/>
        </authorList>
    </citation>
    <scope>NUCLEOTIDE SEQUENCE [LARGE SCALE GENOMIC DNA]</scope>
    <source>
        <strain evidence="5 6">CBS 433.97</strain>
    </source>
</reference>
<feature type="repeat" description="WD" evidence="3">
    <location>
        <begin position="989"/>
        <end position="1030"/>
    </location>
</feature>
<dbReference type="GO" id="GO:0003824">
    <property type="term" value="F:catalytic activity"/>
    <property type="evidence" value="ECO:0007669"/>
    <property type="project" value="InterPro"/>
</dbReference>
<evidence type="ECO:0000313" key="5">
    <source>
        <dbReference type="EMBL" id="PTB35312.1"/>
    </source>
</evidence>
<gene>
    <name evidence="5" type="ORF">M441DRAFT_74416</name>
</gene>
<dbReference type="Pfam" id="PF00400">
    <property type="entry name" value="WD40"/>
    <property type="match status" value="11"/>
</dbReference>
<feature type="repeat" description="WD" evidence="3">
    <location>
        <begin position="1072"/>
        <end position="1113"/>
    </location>
</feature>
<evidence type="ECO:0000313" key="6">
    <source>
        <dbReference type="Proteomes" id="UP000240493"/>
    </source>
</evidence>
<dbReference type="SMART" id="SM00320">
    <property type="entry name" value="WD40"/>
    <property type="match status" value="11"/>
</dbReference>
<dbReference type="Pfam" id="PF24883">
    <property type="entry name" value="NPHP3_N"/>
    <property type="match status" value="1"/>
</dbReference>
<feature type="domain" description="NACHT" evidence="4">
    <location>
        <begin position="421"/>
        <end position="640"/>
    </location>
</feature>
<dbReference type="SUPFAM" id="SSF52540">
    <property type="entry name" value="P-loop containing nucleoside triphosphate hydrolases"/>
    <property type="match status" value="1"/>
</dbReference>
<dbReference type="Pfam" id="PF01048">
    <property type="entry name" value="PNP_UDP_1"/>
    <property type="match status" value="1"/>
</dbReference>
<evidence type="ECO:0000256" key="3">
    <source>
        <dbReference type="PROSITE-ProRule" id="PRU00221"/>
    </source>
</evidence>
<dbReference type="InterPro" id="IPR001680">
    <property type="entry name" value="WD40_rpt"/>
</dbReference>
<dbReference type="SUPFAM" id="SSF53167">
    <property type="entry name" value="Purine and uridine phosphorylases"/>
    <property type="match status" value="1"/>
</dbReference>
<feature type="repeat" description="WD" evidence="3">
    <location>
        <begin position="1155"/>
        <end position="1196"/>
    </location>
</feature>
<dbReference type="InterPro" id="IPR035994">
    <property type="entry name" value="Nucleoside_phosphorylase_sf"/>
</dbReference>
<dbReference type="PANTHER" id="PTHR19848:SF8">
    <property type="entry name" value="F-BOX AND WD REPEAT DOMAIN CONTAINING 7"/>
    <property type="match status" value="1"/>
</dbReference>
<feature type="repeat" description="WD" evidence="3">
    <location>
        <begin position="947"/>
        <end position="988"/>
    </location>
</feature>
<dbReference type="STRING" id="1042311.A0A2T3YRX5"/>
<dbReference type="Gene3D" id="3.40.50.1580">
    <property type="entry name" value="Nucleoside phosphorylase domain"/>
    <property type="match status" value="1"/>
</dbReference>
<dbReference type="PROSITE" id="PS50294">
    <property type="entry name" value="WD_REPEATS_REGION"/>
    <property type="match status" value="6"/>
</dbReference>
<dbReference type="Gene3D" id="3.40.50.300">
    <property type="entry name" value="P-loop containing nucleotide triphosphate hydrolases"/>
    <property type="match status" value="1"/>
</dbReference>
<feature type="repeat" description="WD" evidence="3">
    <location>
        <begin position="1281"/>
        <end position="1322"/>
    </location>
</feature>
<feature type="repeat" description="WD" evidence="3">
    <location>
        <begin position="1331"/>
        <end position="1363"/>
    </location>
</feature>
<sequence length="1559" mass="174819">MATPPASRDEFEVALVCSRPLEYNAISLLFDQFWDENGDQYGRAIGDMNTYTTGRFGKFDVVLVLLPNTGKISAASATASLRSSYPALRLIILTGICGGVPSSDAGDEILLGDVVISKTVIQYDYGKQYPDDFAVKDTTEDSLGRPDKNIRSLIAVLETARGRELIEKRVADLLEQIQNLKRDTYQYPGTASDKLFEASYRHKHHTSLQCLCAQCHEYSAPVCEESRGLGCDVLGCDDKHSIPRQRLETKRQLEQQIGNKEAQIPSIFIGRFGSSDKMLKSGEHRDRIAKHYGVLAFEMEGAGVWDELPCIIVKGVCNYADSHNNRPWQNFAAATAAAVAKSLVERYTKTDKPTIIQVKQQIEEMMKVKENRDCLKDLHQTDPRDDKTRIQRTKGNLLKDSYRWILSHEDFKRWCDNPQYRLLWIKGDPGKGKTMLLCGIIDEIEKSTTTHCLSYFFCQATEVRLSSATAVLRGLIYMIISQRPSLISYVREKYDISGKKLFDDGNAWDALSKILMAMLNNASLDDAILVVDALDECNKELPLLLEFISRASNSSRTKWIVSSRNWPLIEENLDTPKQGVRLCLELNESSVSTAVQTYIRHKVKELAEQKGYDSTTQDAVEQHLMSNAHGTFLWVALVCQDLGDPKVKKRHTLNKLKTSYPPGLDPLYLRMMENIRDSLDAETCRQILAIVSVVYRPITLAALSRLLDSDDDFESDELTDIIGSCGSFLTIRDDVIYFIHQSAKDFLLEKAPDQFLASGIGYQHRIIFLRSLEILSKALHRDMYNLRLPGFPIEQVSSPSPDPLAPITYSCIYWIDHYCDPRCLQALSLESRQQSEEAIAKFLEGKYLYWLEALSLLRGMSEGWLAIQKLIEAIQSQHLTELLKDASQFIRSHKRVMESVPLQVYAAALVFSPSQSKMREIFVAEEPKWILTKPLGAMRWPAWLHTLEGHTEEIASIVFSPNSSLVASGSYDDTVRFWRISTGDCVHVLRGHTEFIISLVFSHDSALLASGSWDQTVRLWRTDTGDCVHVLRGHKQRILSLAFSHDSTLLASSSNDETIRLWRTDTGECVQELQHFGEIKAIAFSHDSSLLASFFAGGTFRLWRVSTGDCVRDLRIHKIKISAAAFSHDLTLLASGLEDTIQLWSIETGKCVREFKCHPESVLSINFSHNSNLMASDSWDGIVMFWRLDTGDCIRKLKIDGFSRKAAFSHDLNLMAMPWANTTIRLWHADTDSEMQEQETSGDRVTSMAFSHNSALVASASAGSGEITLWCAETGRCIREMKGHTWTVVSIVFSHDSTLLASSSNNETIRLWRIETGDCVQVLQGRNAFGAVAFSHDSELIASGCRDGLIYLWRTATGERVQELKSGHESYISSVAFSHDSALIASASRWRPVRILRVATGAHVQTLWGHKDDVTAIVFSRDSALVASAAEDRTVRLWRVDTGECVQNIYLGAASFKLSITSDNSQILTDFGSIAVESTAMPDARIPARFSGIGVRCDHSWITWNNNNILRIPVELEVLRTAISGSTVAIGCSSGRVVIIRFSTEELTKIFAGVDNILY</sequence>
<accession>A0A2T3YRX5</accession>
<dbReference type="PRINTS" id="PR00320">
    <property type="entry name" value="GPROTEINBRPT"/>
</dbReference>
<feature type="repeat" description="WD" evidence="3">
    <location>
        <begin position="1365"/>
        <end position="1406"/>
    </location>
</feature>
<organism evidence="5 6">
    <name type="scientific">Trichoderma asperellum (strain ATCC 204424 / CBS 433.97 / NBRC 101777)</name>
    <dbReference type="NCBI Taxonomy" id="1042311"/>
    <lineage>
        <taxon>Eukaryota</taxon>
        <taxon>Fungi</taxon>
        <taxon>Dikarya</taxon>
        <taxon>Ascomycota</taxon>
        <taxon>Pezizomycotina</taxon>
        <taxon>Sordariomycetes</taxon>
        <taxon>Hypocreomycetidae</taxon>
        <taxon>Hypocreales</taxon>
        <taxon>Hypocreaceae</taxon>
        <taxon>Trichoderma</taxon>
    </lineage>
</organism>
<keyword evidence="2" id="KW-0677">Repeat</keyword>
<evidence type="ECO:0000256" key="1">
    <source>
        <dbReference type="ARBA" id="ARBA00022574"/>
    </source>
</evidence>
<dbReference type="InterPro" id="IPR007111">
    <property type="entry name" value="NACHT_NTPase"/>
</dbReference>
<dbReference type="Gene3D" id="2.130.10.10">
    <property type="entry name" value="YVTN repeat-like/Quinoprotein amine dehydrogenase"/>
    <property type="match status" value="5"/>
</dbReference>
<dbReference type="InterPro" id="IPR056884">
    <property type="entry name" value="NPHP3-like_N"/>
</dbReference>
<feature type="repeat" description="WD" evidence="3">
    <location>
        <begin position="1114"/>
        <end position="1154"/>
    </location>
</feature>
<dbReference type="SUPFAM" id="SSF50978">
    <property type="entry name" value="WD40 repeat-like"/>
    <property type="match status" value="2"/>
</dbReference>
<evidence type="ECO:0000259" key="4">
    <source>
        <dbReference type="PROSITE" id="PS50837"/>
    </source>
</evidence>
<dbReference type="PROSITE" id="PS50837">
    <property type="entry name" value="NACHT"/>
    <property type="match status" value="1"/>
</dbReference>
<dbReference type="InterPro" id="IPR027417">
    <property type="entry name" value="P-loop_NTPase"/>
</dbReference>
<proteinExistence type="predicted"/>
<dbReference type="CDD" id="cd00200">
    <property type="entry name" value="WD40"/>
    <property type="match status" value="2"/>
</dbReference>
<dbReference type="OrthoDB" id="538223at2759"/>
<keyword evidence="1 3" id="KW-0853">WD repeat</keyword>
<dbReference type="InterPro" id="IPR015943">
    <property type="entry name" value="WD40/YVTN_repeat-like_dom_sf"/>
</dbReference>
<name>A0A2T3YRX5_TRIA4</name>